<dbReference type="PROSITE" id="PS00216">
    <property type="entry name" value="SUGAR_TRANSPORT_1"/>
    <property type="match status" value="1"/>
</dbReference>
<keyword evidence="5 8" id="KW-0812">Transmembrane</keyword>
<dbReference type="InterPro" id="IPR020846">
    <property type="entry name" value="MFS_dom"/>
</dbReference>
<feature type="transmembrane region" description="Helical" evidence="8">
    <location>
        <begin position="215"/>
        <end position="240"/>
    </location>
</feature>
<evidence type="ECO:0000256" key="5">
    <source>
        <dbReference type="ARBA" id="ARBA00022692"/>
    </source>
</evidence>
<dbReference type="NCBIfam" id="TIGR00710">
    <property type="entry name" value="efflux_Bcr_CflA"/>
    <property type="match status" value="1"/>
</dbReference>
<dbReference type="InterPro" id="IPR005829">
    <property type="entry name" value="Sugar_transporter_CS"/>
</dbReference>
<dbReference type="PANTHER" id="PTHR23502:SF132">
    <property type="entry name" value="POLYAMINE TRANSPORTER 2-RELATED"/>
    <property type="match status" value="1"/>
</dbReference>
<feature type="transmembrane region" description="Helical" evidence="8">
    <location>
        <begin position="164"/>
        <end position="183"/>
    </location>
</feature>
<proteinExistence type="inferred from homology"/>
<gene>
    <name evidence="10" type="ORF">GCM10009768_10090</name>
</gene>
<accession>A0ABP4XL51</accession>
<comment type="similarity">
    <text evidence="2">Belongs to the major facilitator superfamily. Bcr/CmlA family.</text>
</comment>
<dbReference type="EMBL" id="BAAAOB010000001">
    <property type="protein sequence ID" value="GAA1783210.1"/>
    <property type="molecule type" value="Genomic_DNA"/>
</dbReference>
<feature type="transmembrane region" description="Helical" evidence="8">
    <location>
        <begin position="252"/>
        <end position="270"/>
    </location>
</feature>
<evidence type="ECO:0000313" key="11">
    <source>
        <dbReference type="Proteomes" id="UP001500851"/>
    </source>
</evidence>
<dbReference type="Gene3D" id="1.20.1720.10">
    <property type="entry name" value="Multidrug resistance protein D"/>
    <property type="match status" value="1"/>
</dbReference>
<feature type="domain" description="Major facilitator superfamily (MFS) profile" evidence="9">
    <location>
        <begin position="12"/>
        <end position="395"/>
    </location>
</feature>
<dbReference type="Proteomes" id="UP001500851">
    <property type="component" value="Unassembled WGS sequence"/>
</dbReference>
<dbReference type="RefSeq" id="WP_344030119.1">
    <property type="nucleotide sequence ID" value="NZ_BAAAOB010000001.1"/>
</dbReference>
<organism evidence="10 11">
    <name type="scientific">Leucobacter iarius</name>
    <dbReference type="NCBI Taxonomy" id="333963"/>
    <lineage>
        <taxon>Bacteria</taxon>
        <taxon>Bacillati</taxon>
        <taxon>Actinomycetota</taxon>
        <taxon>Actinomycetes</taxon>
        <taxon>Micrococcales</taxon>
        <taxon>Microbacteriaceae</taxon>
        <taxon>Leucobacter</taxon>
    </lineage>
</organism>
<evidence type="ECO:0000256" key="2">
    <source>
        <dbReference type="ARBA" id="ARBA00006236"/>
    </source>
</evidence>
<evidence type="ECO:0000256" key="3">
    <source>
        <dbReference type="ARBA" id="ARBA00022448"/>
    </source>
</evidence>
<dbReference type="Pfam" id="PF07690">
    <property type="entry name" value="MFS_1"/>
    <property type="match status" value="1"/>
</dbReference>
<dbReference type="PANTHER" id="PTHR23502">
    <property type="entry name" value="MAJOR FACILITATOR SUPERFAMILY"/>
    <property type="match status" value="1"/>
</dbReference>
<evidence type="ECO:0000256" key="8">
    <source>
        <dbReference type="SAM" id="Phobius"/>
    </source>
</evidence>
<dbReference type="InterPro" id="IPR036259">
    <property type="entry name" value="MFS_trans_sf"/>
</dbReference>
<evidence type="ECO:0000256" key="1">
    <source>
        <dbReference type="ARBA" id="ARBA00004651"/>
    </source>
</evidence>
<evidence type="ECO:0000313" key="10">
    <source>
        <dbReference type="EMBL" id="GAA1783210.1"/>
    </source>
</evidence>
<dbReference type="PROSITE" id="PS50850">
    <property type="entry name" value="MFS"/>
    <property type="match status" value="1"/>
</dbReference>
<comment type="subcellular location">
    <subcellularLocation>
        <location evidence="1">Cell membrane</location>
        <topology evidence="1">Multi-pass membrane protein</topology>
    </subcellularLocation>
</comment>
<dbReference type="InterPro" id="IPR011701">
    <property type="entry name" value="MFS"/>
</dbReference>
<feature type="transmembrane region" description="Helical" evidence="8">
    <location>
        <begin position="282"/>
        <end position="302"/>
    </location>
</feature>
<dbReference type="CDD" id="cd17320">
    <property type="entry name" value="MFS_MdfA_MDR_like"/>
    <property type="match status" value="1"/>
</dbReference>
<dbReference type="SUPFAM" id="SSF103473">
    <property type="entry name" value="MFS general substrate transporter"/>
    <property type="match status" value="1"/>
</dbReference>
<evidence type="ECO:0000256" key="7">
    <source>
        <dbReference type="ARBA" id="ARBA00023136"/>
    </source>
</evidence>
<feature type="transmembrane region" description="Helical" evidence="8">
    <location>
        <begin position="372"/>
        <end position="391"/>
    </location>
</feature>
<keyword evidence="7 8" id="KW-0472">Membrane</keyword>
<reference evidence="11" key="1">
    <citation type="journal article" date="2019" name="Int. J. Syst. Evol. Microbiol.">
        <title>The Global Catalogue of Microorganisms (GCM) 10K type strain sequencing project: providing services to taxonomists for standard genome sequencing and annotation.</title>
        <authorList>
            <consortium name="The Broad Institute Genomics Platform"/>
            <consortium name="The Broad Institute Genome Sequencing Center for Infectious Disease"/>
            <person name="Wu L."/>
            <person name="Ma J."/>
        </authorList>
    </citation>
    <scope>NUCLEOTIDE SEQUENCE [LARGE SCALE GENOMIC DNA]</scope>
    <source>
        <strain evidence="11">JCM 14736</strain>
    </source>
</reference>
<keyword evidence="11" id="KW-1185">Reference proteome</keyword>
<comment type="caution">
    <text evidence="10">The sequence shown here is derived from an EMBL/GenBank/DDBJ whole genome shotgun (WGS) entry which is preliminary data.</text>
</comment>
<feature type="transmembrane region" description="Helical" evidence="8">
    <location>
        <begin position="103"/>
        <end position="124"/>
    </location>
</feature>
<feature type="transmembrane region" description="Helical" evidence="8">
    <location>
        <begin position="136"/>
        <end position="158"/>
    </location>
</feature>
<dbReference type="PRINTS" id="PR01036">
    <property type="entry name" value="TCRTETB"/>
</dbReference>
<evidence type="ECO:0000256" key="4">
    <source>
        <dbReference type="ARBA" id="ARBA00022475"/>
    </source>
</evidence>
<keyword evidence="3" id="KW-0813">Transport</keyword>
<evidence type="ECO:0000259" key="9">
    <source>
        <dbReference type="PROSITE" id="PS50850"/>
    </source>
</evidence>
<dbReference type="InterPro" id="IPR004812">
    <property type="entry name" value="Efflux_drug-R_Bcr/CmlA"/>
</dbReference>
<sequence>MSTAQPRLTPGLLAALGLLAAVSAVATDLYIPSIPSIASELHASASSVQLTLSLFFFGVGLGQLLLGPLSDSLGRRPVLLAGFAVFALTGIATVFVQDIGTLIALRLLQGLSGAVGIVLSRAIAADLSTGDTAVRALSLIAMVVGLGPMIAPVLGGFAHRLWDWRGVLAVLAVISTLMLLLAWRRVPESLPVEQRRPHGVGAALRPFGELIRDRGFVALTLAFALSFTAMISYISASPFIGQRLLRMTPIEYALSFAAGASALLIANLVNARLAPRVGPARMLSVGSGLLVLGGLGMLTLVLSDALTIPGFIACAFALTGGTGLTMSNASALALARAGSARGSGSALIGTAQFALGGAAAPLVGLWGETTALPMAITVAAAAVLSAACATIRRRG</sequence>
<feature type="transmembrane region" description="Helical" evidence="8">
    <location>
        <begin position="346"/>
        <end position="366"/>
    </location>
</feature>
<feature type="transmembrane region" description="Helical" evidence="8">
    <location>
        <begin position="308"/>
        <end position="334"/>
    </location>
</feature>
<protein>
    <submittedName>
        <fullName evidence="10">Multidrug effflux MFS transporter</fullName>
    </submittedName>
</protein>
<name>A0ABP4XL51_9MICO</name>
<feature type="transmembrane region" description="Helical" evidence="8">
    <location>
        <begin position="78"/>
        <end position="97"/>
    </location>
</feature>
<evidence type="ECO:0000256" key="6">
    <source>
        <dbReference type="ARBA" id="ARBA00022989"/>
    </source>
</evidence>
<keyword evidence="4" id="KW-1003">Cell membrane</keyword>
<keyword evidence="6 8" id="KW-1133">Transmembrane helix</keyword>
<feature type="transmembrane region" description="Helical" evidence="8">
    <location>
        <begin position="48"/>
        <end position="66"/>
    </location>
</feature>